<keyword evidence="10 11" id="KW-0998">Cell outer membrane</keyword>
<dbReference type="InterPro" id="IPR039426">
    <property type="entry name" value="TonB-dep_rcpt-like"/>
</dbReference>
<accession>A0ABM9HFH3</accession>
<evidence type="ECO:0000256" key="5">
    <source>
        <dbReference type="ARBA" id="ARBA00022692"/>
    </source>
</evidence>
<dbReference type="Gene3D" id="2.170.130.10">
    <property type="entry name" value="TonB-dependent receptor, plug domain"/>
    <property type="match status" value="1"/>
</dbReference>
<evidence type="ECO:0000256" key="7">
    <source>
        <dbReference type="ARBA" id="ARBA00023004"/>
    </source>
</evidence>
<dbReference type="PANTHER" id="PTHR32552:SF89">
    <property type="entry name" value="CATECHOLATE SIDEROPHORE RECEPTOR FIU"/>
    <property type="match status" value="1"/>
</dbReference>
<keyword evidence="2 11" id="KW-0813">Transport</keyword>
<reference evidence="13 14" key="1">
    <citation type="submission" date="2022-09" db="EMBL/GenBank/DDBJ databases">
        <authorList>
            <person name="Kop L."/>
        </authorList>
    </citation>
    <scope>NUCLEOTIDE SEQUENCE [LARGE SCALE GENOMIC DNA]</scope>
    <source>
        <strain evidence="13 14">347</strain>
    </source>
</reference>
<evidence type="ECO:0000256" key="4">
    <source>
        <dbReference type="ARBA" id="ARBA00022496"/>
    </source>
</evidence>
<feature type="domain" description="Secretin/TonB short N-terminal" evidence="12">
    <location>
        <begin position="84"/>
        <end position="135"/>
    </location>
</feature>
<evidence type="ECO:0000256" key="6">
    <source>
        <dbReference type="ARBA" id="ARBA00022729"/>
    </source>
</evidence>
<keyword evidence="5 11" id="KW-0812">Transmembrane</keyword>
<evidence type="ECO:0000256" key="8">
    <source>
        <dbReference type="ARBA" id="ARBA00023065"/>
    </source>
</evidence>
<keyword evidence="7" id="KW-0408">Iron</keyword>
<dbReference type="InterPro" id="IPR012910">
    <property type="entry name" value="Plug_dom"/>
</dbReference>
<keyword evidence="4" id="KW-0410">Iron transport</keyword>
<dbReference type="RefSeq" id="WP_282011688.1">
    <property type="nucleotide sequence ID" value="NZ_OX336137.1"/>
</dbReference>
<proteinExistence type="inferred from homology"/>
<keyword evidence="3 11" id="KW-1134">Transmembrane beta strand</keyword>
<evidence type="ECO:0000256" key="9">
    <source>
        <dbReference type="ARBA" id="ARBA00023136"/>
    </source>
</evidence>
<dbReference type="SMART" id="SM00965">
    <property type="entry name" value="STN"/>
    <property type="match status" value="1"/>
</dbReference>
<keyword evidence="14" id="KW-1185">Reference proteome</keyword>
<dbReference type="InterPro" id="IPR036942">
    <property type="entry name" value="Beta-barrel_TonB_sf"/>
</dbReference>
<dbReference type="PROSITE" id="PS52016">
    <property type="entry name" value="TONB_DEPENDENT_REC_3"/>
    <property type="match status" value="1"/>
</dbReference>
<protein>
    <submittedName>
        <fullName evidence="13">STN domain-containing protein</fullName>
    </submittedName>
</protein>
<dbReference type="Gene3D" id="2.40.170.20">
    <property type="entry name" value="TonB-dependent receptor, beta-barrel domain"/>
    <property type="match status" value="1"/>
</dbReference>
<evidence type="ECO:0000256" key="11">
    <source>
        <dbReference type="PROSITE-ProRule" id="PRU01360"/>
    </source>
</evidence>
<dbReference type="Gene3D" id="3.55.50.30">
    <property type="match status" value="1"/>
</dbReference>
<name>A0ABM9HFH3_9BACT</name>
<dbReference type="PANTHER" id="PTHR32552">
    <property type="entry name" value="FERRICHROME IRON RECEPTOR-RELATED"/>
    <property type="match status" value="1"/>
</dbReference>
<evidence type="ECO:0000256" key="10">
    <source>
        <dbReference type="ARBA" id="ARBA00023237"/>
    </source>
</evidence>
<evidence type="ECO:0000259" key="12">
    <source>
        <dbReference type="SMART" id="SM00965"/>
    </source>
</evidence>
<dbReference type="EMBL" id="OX336137">
    <property type="protein sequence ID" value="CAI2718813.1"/>
    <property type="molecule type" value="Genomic_DNA"/>
</dbReference>
<dbReference type="Pfam" id="PF07715">
    <property type="entry name" value="Plug"/>
    <property type="match status" value="1"/>
</dbReference>
<evidence type="ECO:0000313" key="14">
    <source>
        <dbReference type="Proteomes" id="UP001157733"/>
    </source>
</evidence>
<evidence type="ECO:0000313" key="13">
    <source>
        <dbReference type="EMBL" id="CAI2718813.1"/>
    </source>
</evidence>
<evidence type="ECO:0000256" key="3">
    <source>
        <dbReference type="ARBA" id="ARBA00022452"/>
    </source>
</evidence>
<keyword evidence="8" id="KW-0406">Ion transport</keyword>
<evidence type="ECO:0000256" key="2">
    <source>
        <dbReference type="ARBA" id="ARBA00022448"/>
    </source>
</evidence>
<gene>
    <name evidence="13" type="ORF">NSPWAT_1957</name>
</gene>
<dbReference type="InterPro" id="IPR011662">
    <property type="entry name" value="Secretin/TonB_short_N"/>
</dbReference>
<sequence length="803" mass="88035">MNELAGFNQYLMGWTLPRAKRVSGLFLTVLVLTATPVAYAQETPTISGSGPEVAQLVESGPLRFDIPPQDLASALSSFGETADLQVLYDAALTRGLTTEGVSGTYTPEQALRKLLEGTDLTYTFTNANTVTLKSASAKTKKISKLKQVTVLGTRRQKVELSNVPVSISVVEQEQVLEELGTANQTEDILTRRVPGFNPTNNGVRNIRGRTAQVFINGVPVNEQLRASVGSDINLVHPDQLGGVEVSRGASAPYGFGSPGGIIALSTQQAQSEKLTLNSRIRGSFNPYKTDRSYTTSTYHSASQIVGKFDYHVGGLFEYNGARMTPDGDLAAAFSRIINRVGKFTQSGFDGNFGYNLGEAGELRFRTTYNFVNHQDVFDLPFPGVGVYRGRFAVAQEEPHGGRAFREALTMNLAYTNPDIYNSAVKVEFFASDTFTENYASSGSPSPFNRDQMINDYRGVRSSITTPLDMLLDGTNVTYGLDYLSNRVKRQSTDLGTGAHIDHFAPDVTLNVLAPYAQFDVPFGDFNFTAGVRHERYGGSAENSPGSGGIVGGDLRDFDLTLFNAGVVYFIDDYMNAFFTFTQGAEISQLGRAARSAGTAAEIDPQPAKSNQYEVGFRGEWDNHRLSLAAFYTESDLLSALFCPGTSPCVPLREPRKFWGIEGTAGWVLNPQWELEGNFAWMDGLREPSTETRRISLSEVPPLLVNGFIHYRPFAWWRNRLHLFYRSASNPFGASTAFGEGRSENVTLANFMAEFDVGPGQLQVGATNLFNATYVNLTSEASNFGFSWVAAEGTRVFTAYTWRW</sequence>
<organism evidence="13 14">
    <name type="scientific">Nitrospina watsonii</name>
    <dbReference type="NCBI Taxonomy" id="1323948"/>
    <lineage>
        <taxon>Bacteria</taxon>
        <taxon>Pseudomonadati</taxon>
        <taxon>Nitrospinota/Tectimicrobiota group</taxon>
        <taxon>Nitrospinota</taxon>
        <taxon>Nitrospinia</taxon>
        <taxon>Nitrospinales</taxon>
        <taxon>Nitrospinaceae</taxon>
        <taxon>Nitrospina</taxon>
    </lineage>
</organism>
<comment type="similarity">
    <text evidence="11">Belongs to the TonB-dependent receptor family.</text>
</comment>
<dbReference type="Proteomes" id="UP001157733">
    <property type="component" value="Chromosome"/>
</dbReference>
<dbReference type="Pfam" id="PF07660">
    <property type="entry name" value="STN"/>
    <property type="match status" value="1"/>
</dbReference>
<evidence type="ECO:0000256" key="1">
    <source>
        <dbReference type="ARBA" id="ARBA00004571"/>
    </source>
</evidence>
<dbReference type="SUPFAM" id="SSF56935">
    <property type="entry name" value="Porins"/>
    <property type="match status" value="1"/>
</dbReference>
<keyword evidence="9 11" id="KW-0472">Membrane</keyword>
<dbReference type="InterPro" id="IPR037066">
    <property type="entry name" value="Plug_dom_sf"/>
</dbReference>
<keyword evidence="6" id="KW-0732">Signal</keyword>
<comment type="subcellular location">
    <subcellularLocation>
        <location evidence="1 11">Cell outer membrane</location>
        <topology evidence="1 11">Multi-pass membrane protein</topology>
    </subcellularLocation>
</comment>